<evidence type="ECO:0000313" key="3">
    <source>
        <dbReference type="Proteomes" id="UP001152651"/>
    </source>
</evidence>
<dbReference type="RefSeq" id="WP_253897847.1">
    <property type="nucleotide sequence ID" value="NZ_CALSBS010000007.1"/>
</dbReference>
<dbReference type="PANTHER" id="PTHR42924:SF3">
    <property type="entry name" value="POLYMERASE_HISTIDINOL PHOSPHATASE N-TERMINAL DOMAIN-CONTAINING PROTEIN"/>
    <property type="match status" value="1"/>
</dbReference>
<comment type="caution">
    <text evidence="2">The sequence shown here is derived from an EMBL/GenBank/DDBJ whole genome shotgun (WGS) entry which is preliminary data.</text>
</comment>
<reference evidence="2" key="1">
    <citation type="submission" date="2022-05" db="EMBL/GenBank/DDBJ databases">
        <authorList>
            <person name="Blom J."/>
        </authorList>
    </citation>
    <scope>NUCLEOTIDE SEQUENCE</scope>
    <source>
        <strain evidence="2">Type strain: CPO20170097</strain>
    </source>
</reference>
<dbReference type="InterPro" id="IPR003141">
    <property type="entry name" value="Pol/His_phosphatase_N"/>
</dbReference>
<dbReference type="InterPro" id="IPR016195">
    <property type="entry name" value="Pol/histidinol_Pase-like"/>
</dbReference>
<protein>
    <submittedName>
        <fullName evidence="2">PHP domain-containing protein</fullName>
    </submittedName>
</protein>
<evidence type="ECO:0000313" key="2">
    <source>
        <dbReference type="EMBL" id="CAH6637252.1"/>
    </source>
</evidence>
<dbReference type="Pfam" id="PF02811">
    <property type="entry name" value="PHP"/>
    <property type="match status" value="1"/>
</dbReference>
<gene>
    <name evidence="2" type="ORF">FBBNIHIM_10565</name>
</gene>
<evidence type="ECO:0000259" key="1">
    <source>
        <dbReference type="SMART" id="SM00481"/>
    </source>
</evidence>
<dbReference type="Proteomes" id="UP001152651">
    <property type="component" value="Unassembled WGS sequence"/>
</dbReference>
<dbReference type="InterPro" id="IPR052018">
    <property type="entry name" value="PHP_domain"/>
</dbReference>
<feature type="domain" description="Polymerase/histidinol phosphatase N-terminal" evidence="1">
    <location>
        <begin position="119"/>
        <end position="182"/>
    </location>
</feature>
<keyword evidence="3" id="KW-1185">Reference proteome</keyword>
<organism evidence="2 3">
    <name type="scientific">Pseudocitrobacter vendiensis</name>
    <dbReference type="NCBI Taxonomy" id="2488306"/>
    <lineage>
        <taxon>Bacteria</taxon>
        <taxon>Pseudomonadati</taxon>
        <taxon>Pseudomonadota</taxon>
        <taxon>Gammaproteobacteria</taxon>
        <taxon>Enterobacterales</taxon>
        <taxon>Enterobacteriaceae</taxon>
        <taxon>Pseudocitrobacter</taxon>
    </lineage>
</organism>
<dbReference type="Gene3D" id="3.20.20.140">
    <property type="entry name" value="Metal-dependent hydrolases"/>
    <property type="match status" value="1"/>
</dbReference>
<name>A0ABM9F8V3_9ENTR</name>
<dbReference type="CDD" id="cd07432">
    <property type="entry name" value="PHP_HisPPase"/>
    <property type="match status" value="1"/>
</dbReference>
<proteinExistence type="predicted"/>
<dbReference type="SMART" id="SM00481">
    <property type="entry name" value="POLIIIAc"/>
    <property type="match status" value="1"/>
</dbReference>
<dbReference type="NCBIfam" id="NF038032">
    <property type="entry name" value="CehA_McbA_metalo"/>
    <property type="match status" value="1"/>
</dbReference>
<dbReference type="EMBL" id="CALSBS010000007">
    <property type="protein sequence ID" value="CAH6637252.1"/>
    <property type="molecule type" value="Genomic_DNA"/>
</dbReference>
<accession>A0ABM9F8V3</accession>
<dbReference type="InterPro" id="IPR004013">
    <property type="entry name" value="PHP_dom"/>
</dbReference>
<sequence>MESTTLHQSVVSHPYDEKQLRPVTFEVDGEVDKLIISYRFSEGNVVDLGLARGDEIIGWSGGARKELVISESFATPGYLRTPISKGTWSVLLGLYKIRGECRIDIDITLQRKTARWLTGDTHVHSEHSDGKLSVEALIERAMGLNFDFLCLTDHNTTSQNRVIAGMNAPLTLIPGMELTTDRGHVNFLGLTQPVERFLPHFSEQDITAKMDEARRNGARIGINHPFCHYCPWMLPFRGHDWLELWNGPWDATGNEMTFQYWLQLLYDGIKVPVTAGSDFHKEKDQILPRISVLTQSAEREDILRGLERGQSYLHSDSETRLNRFVMGDDGIGETTNRHVLQVNLDTRPDNQVLLYTQKKIYLLNNRNGHINQDVDCSDSTFAFLRVNHEQTAQLITNPIFRE</sequence>
<dbReference type="SUPFAM" id="SSF89550">
    <property type="entry name" value="PHP domain-like"/>
    <property type="match status" value="1"/>
</dbReference>
<dbReference type="PANTHER" id="PTHR42924">
    <property type="entry name" value="EXONUCLEASE"/>
    <property type="match status" value="1"/>
</dbReference>